<evidence type="ECO:0000313" key="3">
    <source>
        <dbReference type="EMBL" id="NLR75657.1"/>
    </source>
</evidence>
<comment type="caution">
    <text evidence="3">The sequence shown here is derived from an EMBL/GenBank/DDBJ whole genome shotgun (WGS) entry which is preliminary data.</text>
</comment>
<keyword evidence="1" id="KW-0812">Transmembrane</keyword>
<dbReference type="RefSeq" id="WP_168877307.1">
    <property type="nucleotide sequence ID" value="NZ_JABAIM010000002.1"/>
</dbReference>
<name>A0A847S9N8_9NEIS</name>
<feature type="domain" description="DUF1266" evidence="2">
    <location>
        <begin position="150"/>
        <end position="292"/>
    </location>
</feature>
<reference evidence="3 4" key="1">
    <citation type="submission" date="2020-04" db="EMBL/GenBank/DDBJ databases">
        <title>Draft genome of Leeia sp. IMCC25680.</title>
        <authorList>
            <person name="Song J."/>
            <person name="Cho J.-C."/>
        </authorList>
    </citation>
    <scope>NUCLEOTIDE SEQUENCE [LARGE SCALE GENOMIC DNA]</scope>
    <source>
        <strain evidence="3 4">IMCC25680</strain>
    </source>
</reference>
<sequence length="312" mass="36825">MLQHFPGTWSFPASWHSLGELSRYGSLPGWVKLWRAVSILLLPGAGFLAYLWPQPVIWLGCSLMVLLLLLSWLWLATAPRREMLRYLQEGGLAPLSERQRRALQPNIVHCYNRGWWIETLEMWPCSHRLHHTRGYWLLDIEAEPACSRSSLKSDWDIESREDYLQMFDRLRQGLHTQYLLSPDASAAYVNLTDELAWLTQSDPKRVARLWQEQDGKPAHLIWGFDLWRASNMARMAWQAQYISEAEAWAHIEAVAEQIFQRFASLDEFFFSYLVGFAFWNRDKAECEERVSFYTVFVRQCHWPRAKTLWGWQ</sequence>
<feature type="transmembrane region" description="Helical" evidence="1">
    <location>
        <begin position="57"/>
        <end position="75"/>
    </location>
</feature>
<keyword evidence="4" id="KW-1185">Reference proteome</keyword>
<dbReference type="Proteomes" id="UP000587991">
    <property type="component" value="Unassembled WGS sequence"/>
</dbReference>
<gene>
    <name evidence="3" type="ORF">HF682_10835</name>
</gene>
<evidence type="ECO:0000256" key="1">
    <source>
        <dbReference type="SAM" id="Phobius"/>
    </source>
</evidence>
<evidence type="ECO:0000313" key="4">
    <source>
        <dbReference type="Proteomes" id="UP000587991"/>
    </source>
</evidence>
<feature type="transmembrane region" description="Helical" evidence="1">
    <location>
        <begin position="33"/>
        <end position="51"/>
    </location>
</feature>
<protein>
    <submittedName>
        <fullName evidence="3">DUF1266 domain-containing protein</fullName>
    </submittedName>
</protein>
<dbReference type="InterPro" id="IPR009677">
    <property type="entry name" value="DUF1266"/>
</dbReference>
<proteinExistence type="predicted"/>
<organism evidence="3 4">
    <name type="scientific">Leeia aquatica</name>
    <dbReference type="NCBI Taxonomy" id="2725557"/>
    <lineage>
        <taxon>Bacteria</taxon>
        <taxon>Pseudomonadati</taxon>
        <taxon>Pseudomonadota</taxon>
        <taxon>Betaproteobacteria</taxon>
        <taxon>Neisseriales</taxon>
        <taxon>Leeiaceae</taxon>
        <taxon>Leeia</taxon>
    </lineage>
</organism>
<dbReference type="EMBL" id="JABAIM010000002">
    <property type="protein sequence ID" value="NLR75657.1"/>
    <property type="molecule type" value="Genomic_DNA"/>
</dbReference>
<dbReference type="AlphaFoldDB" id="A0A847S9N8"/>
<dbReference type="Pfam" id="PF06889">
    <property type="entry name" value="DUF1266"/>
    <property type="match status" value="1"/>
</dbReference>
<accession>A0A847S9N8</accession>
<keyword evidence="1" id="KW-1133">Transmembrane helix</keyword>
<keyword evidence="1" id="KW-0472">Membrane</keyword>
<evidence type="ECO:0000259" key="2">
    <source>
        <dbReference type="Pfam" id="PF06889"/>
    </source>
</evidence>